<dbReference type="RefSeq" id="WP_007931037.1">
    <property type="nucleotide sequence ID" value="NZ_AKVJ01000006.1"/>
</dbReference>
<sequence length="83" mass="9868">MAKESPKAAQHVREALISKTKEVLTANPFLGRLLSEYPEYEKKGVRRYLPLAHYSILYFVTNDTVEIWHVWDNRRNWTTLFDD</sequence>
<dbReference type="InterPro" id="IPR035093">
    <property type="entry name" value="RelE/ParE_toxin_dom_sf"/>
</dbReference>
<keyword evidence="1" id="KW-1277">Toxin-antitoxin system</keyword>
<gene>
    <name evidence="2" type="ORF">FB4_2261</name>
</gene>
<keyword evidence="3" id="KW-1185">Reference proteome</keyword>
<evidence type="ECO:0000313" key="2">
    <source>
        <dbReference type="EMBL" id="EIW20642.1"/>
    </source>
</evidence>
<evidence type="ECO:0000313" key="3">
    <source>
        <dbReference type="Proteomes" id="UP000004324"/>
    </source>
</evidence>
<dbReference type="Pfam" id="PF05016">
    <property type="entry name" value="ParE_toxin"/>
    <property type="match status" value="1"/>
</dbReference>
<dbReference type="InterPro" id="IPR007712">
    <property type="entry name" value="RelE/ParE_toxin"/>
</dbReference>
<evidence type="ECO:0000256" key="1">
    <source>
        <dbReference type="ARBA" id="ARBA00022649"/>
    </source>
</evidence>
<accession>I9B670</accession>
<dbReference type="Proteomes" id="UP000004324">
    <property type="component" value="Unassembled WGS sequence"/>
</dbReference>
<dbReference type="AlphaFoldDB" id="I9B670"/>
<dbReference type="EMBL" id="AKVJ01000006">
    <property type="protein sequence ID" value="EIW20642.1"/>
    <property type="molecule type" value="Genomic_DNA"/>
</dbReference>
<organism evidence="2 3">
    <name type="scientific">Pelosinus fermentans B4</name>
    <dbReference type="NCBI Taxonomy" id="1149862"/>
    <lineage>
        <taxon>Bacteria</taxon>
        <taxon>Bacillati</taxon>
        <taxon>Bacillota</taxon>
        <taxon>Negativicutes</taxon>
        <taxon>Selenomonadales</taxon>
        <taxon>Sporomusaceae</taxon>
        <taxon>Pelosinus</taxon>
    </lineage>
</organism>
<protein>
    <submittedName>
        <fullName evidence="2">Plasmid stabilization system</fullName>
    </submittedName>
</protein>
<reference evidence="2 3" key="1">
    <citation type="journal article" date="2012" name="J. Bacteriol.">
        <title>Draft Genome Sequences for Two Metal-Reducing Pelosinus fermentans Strains Isolated from a Cr(VI)-Contaminated Site and for Type Strain R7.</title>
        <authorList>
            <person name="Brown S.D."/>
            <person name="Podar M."/>
            <person name="Klingeman D.M."/>
            <person name="Johnson C.M."/>
            <person name="Yang Z.K."/>
            <person name="Utturkar S.M."/>
            <person name="Land M.L."/>
            <person name="Mosher J.J."/>
            <person name="Hurt R.A.Jr."/>
            <person name="Phelps T.J."/>
            <person name="Palumbo A.V."/>
            <person name="Arkin A.P."/>
            <person name="Hazen T.C."/>
            <person name="Elias D.A."/>
        </authorList>
    </citation>
    <scope>NUCLEOTIDE SEQUENCE [LARGE SCALE GENOMIC DNA]</scope>
    <source>
        <strain evidence="2 3">B4</strain>
    </source>
</reference>
<dbReference type="OrthoDB" id="1098070at2"/>
<dbReference type="PATRIC" id="fig|1149862.3.peg.541"/>
<comment type="caution">
    <text evidence="2">The sequence shown here is derived from an EMBL/GenBank/DDBJ whole genome shotgun (WGS) entry which is preliminary data.</text>
</comment>
<name>I9B670_9FIRM</name>
<dbReference type="Gene3D" id="3.30.2310.20">
    <property type="entry name" value="RelE-like"/>
    <property type="match status" value="1"/>
</dbReference>
<proteinExistence type="predicted"/>